<keyword evidence="2" id="KW-0677">Repeat</keyword>
<dbReference type="SUPFAM" id="SSF52058">
    <property type="entry name" value="L domain-like"/>
    <property type="match status" value="2"/>
</dbReference>
<gene>
    <name evidence="4" type="ORF">PVAG01_07869</name>
</gene>
<accession>A0ABR4PDS1</accession>
<feature type="compositionally biased region" description="Polar residues" evidence="3">
    <location>
        <begin position="105"/>
        <end position="126"/>
    </location>
</feature>
<feature type="compositionally biased region" description="Polar residues" evidence="3">
    <location>
        <begin position="45"/>
        <end position="67"/>
    </location>
</feature>
<feature type="compositionally biased region" description="Basic and acidic residues" evidence="3">
    <location>
        <begin position="1084"/>
        <end position="1101"/>
    </location>
</feature>
<feature type="region of interest" description="Disordered" evidence="3">
    <location>
        <begin position="1036"/>
        <end position="1059"/>
    </location>
</feature>
<feature type="region of interest" description="Disordered" evidence="3">
    <location>
        <begin position="1"/>
        <end position="135"/>
    </location>
</feature>
<feature type="compositionally biased region" description="Acidic residues" evidence="3">
    <location>
        <begin position="343"/>
        <end position="357"/>
    </location>
</feature>
<feature type="region of interest" description="Disordered" evidence="3">
    <location>
        <begin position="373"/>
        <end position="463"/>
    </location>
</feature>
<feature type="region of interest" description="Disordered" evidence="3">
    <location>
        <begin position="306"/>
        <end position="359"/>
    </location>
</feature>
<feature type="compositionally biased region" description="Acidic residues" evidence="3">
    <location>
        <begin position="1909"/>
        <end position="1918"/>
    </location>
</feature>
<feature type="compositionally biased region" description="Polar residues" evidence="3">
    <location>
        <begin position="198"/>
        <end position="219"/>
    </location>
</feature>
<dbReference type="Gene3D" id="3.80.10.10">
    <property type="entry name" value="Ribonuclease Inhibitor"/>
    <property type="match status" value="3"/>
</dbReference>
<dbReference type="SMART" id="SM00364">
    <property type="entry name" value="LRR_BAC"/>
    <property type="match status" value="5"/>
</dbReference>
<feature type="compositionally biased region" description="Acidic residues" evidence="3">
    <location>
        <begin position="556"/>
        <end position="568"/>
    </location>
</feature>
<feature type="compositionally biased region" description="Basic and acidic residues" evidence="3">
    <location>
        <begin position="323"/>
        <end position="339"/>
    </location>
</feature>
<evidence type="ECO:0000256" key="3">
    <source>
        <dbReference type="SAM" id="MobiDB-lite"/>
    </source>
</evidence>
<feature type="region of interest" description="Disordered" evidence="3">
    <location>
        <begin position="479"/>
        <end position="761"/>
    </location>
</feature>
<dbReference type="InterPro" id="IPR003591">
    <property type="entry name" value="Leu-rich_rpt_typical-subtyp"/>
</dbReference>
<feature type="region of interest" description="Disordered" evidence="3">
    <location>
        <begin position="933"/>
        <end position="1005"/>
    </location>
</feature>
<name>A0ABR4PDS1_9HELO</name>
<dbReference type="InterPro" id="IPR052574">
    <property type="entry name" value="CDIRP"/>
</dbReference>
<feature type="compositionally biased region" description="Polar residues" evidence="3">
    <location>
        <begin position="1113"/>
        <end position="1135"/>
    </location>
</feature>
<protein>
    <submittedName>
        <fullName evidence="4">Wd repeat domain-containing protein</fullName>
    </submittedName>
</protein>
<dbReference type="InterPro" id="IPR025875">
    <property type="entry name" value="Leu-rich_rpt_4"/>
</dbReference>
<dbReference type="InterPro" id="IPR032675">
    <property type="entry name" value="LRR_dom_sf"/>
</dbReference>
<feature type="compositionally biased region" description="Acidic residues" evidence="3">
    <location>
        <begin position="840"/>
        <end position="852"/>
    </location>
</feature>
<feature type="compositionally biased region" description="Polar residues" evidence="3">
    <location>
        <begin position="717"/>
        <end position="727"/>
    </location>
</feature>
<feature type="compositionally biased region" description="Acidic residues" evidence="3">
    <location>
        <begin position="482"/>
        <end position="492"/>
    </location>
</feature>
<comment type="caution">
    <text evidence="4">The sequence shown here is derived from an EMBL/GenBank/DDBJ whole genome shotgun (WGS) entry which is preliminary data.</text>
</comment>
<evidence type="ECO:0000313" key="5">
    <source>
        <dbReference type="Proteomes" id="UP001629113"/>
    </source>
</evidence>
<evidence type="ECO:0000256" key="1">
    <source>
        <dbReference type="ARBA" id="ARBA00022614"/>
    </source>
</evidence>
<feature type="compositionally biased region" description="Polar residues" evidence="3">
    <location>
        <begin position="740"/>
        <end position="760"/>
    </location>
</feature>
<feature type="compositionally biased region" description="Basic and acidic residues" evidence="3">
    <location>
        <begin position="421"/>
        <end position="432"/>
    </location>
</feature>
<dbReference type="PANTHER" id="PTHR47566:SF1">
    <property type="entry name" value="PROTEIN NUD1"/>
    <property type="match status" value="1"/>
</dbReference>
<feature type="compositionally biased region" description="Polar residues" evidence="3">
    <location>
        <begin position="74"/>
        <end position="84"/>
    </location>
</feature>
<proteinExistence type="predicted"/>
<dbReference type="SMART" id="SM00365">
    <property type="entry name" value="LRR_SD22"/>
    <property type="match status" value="4"/>
</dbReference>
<dbReference type="EMBL" id="JBFCZG010000006">
    <property type="protein sequence ID" value="KAL3421424.1"/>
    <property type="molecule type" value="Genomic_DNA"/>
</dbReference>
<feature type="compositionally biased region" description="Polar residues" evidence="3">
    <location>
        <begin position="231"/>
        <end position="240"/>
    </location>
</feature>
<feature type="compositionally biased region" description="Low complexity" evidence="3">
    <location>
        <begin position="19"/>
        <end position="31"/>
    </location>
</feature>
<feature type="compositionally biased region" description="Basic and acidic residues" evidence="3">
    <location>
        <begin position="241"/>
        <end position="250"/>
    </location>
</feature>
<dbReference type="PROSITE" id="PS51450">
    <property type="entry name" value="LRR"/>
    <property type="match status" value="5"/>
</dbReference>
<dbReference type="Proteomes" id="UP001629113">
    <property type="component" value="Unassembled WGS sequence"/>
</dbReference>
<evidence type="ECO:0000313" key="4">
    <source>
        <dbReference type="EMBL" id="KAL3421424.1"/>
    </source>
</evidence>
<feature type="compositionally biased region" description="Polar residues" evidence="3">
    <location>
        <begin position="264"/>
        <end position="274"/>
    </location>
</feature>
<feature type="region of interest" description="Disordered" evidence="3">
    <location>
        <begin position="161"/>
        <end position="274"/>
    </location>
</feature>
<feature type="region of interest" description="Disordered" evidence="3">
    <location>
        <begin position="813"/>
        <end position="881"/>
    </location>
</feature>
<feature type="compositionally biased region" description="Basic and acidic residues" evidence="3">
    <location>
        <begin position="1895"/>
        <end position="1908"/>
    </location>
</feature>
<feature type="compositionally biased region" description="Polar residues" evidence="3">
    <location>
        <begin position="540"/>
        <end position="554"/>
    </location>
</feature>
<feature type="region of interest" description="Disordered" evidence="3">
    <location>
        <begin position="1895"/>
        <end position="1918"/>
    </location>
</feature>
<feature type="compositionally biased region" description="Low complexity" evidence="3">
    <location>
        <begin position="980"/>
        <end position="1000"/>
    </location>
</feature>
<dbReference type="InterPro" id="IPR001611">
    <property type="entry name" value="Leu-rich_rpt"/>
</dbReference>
<keyword evidence="1" id="KW-0433">Leucine-rich repeat</keyword>
<organism evidence="4 5">
    <name type="scientific">Phlyctema vagabunda</name>
    <dbReference type="NCBI Taxonomy" id="108571"/>
    <lineage>
        <taxon>Eukaryota</taxon>
        <taxon>Fungi</taxon>
        <taxon>Dikarya</taxon>
        <taxon>Ascomycota</taxon>
        <taxon>Pezizomycotina</taxon>
        <taxon>Leotiomycetes</taxon>
        <taxon>Helotiales</taxon>
        <taxon>Dermateaceae</taxon>
        <taxon>Phlyctema</taxon>
    </lineage>
</organism>
<dbReference type="PANTHER" id="PTHR47566">
    <property type="match status" value="1"/>
</dbReference>
<keyword evidence="5" id="KW-1185">Reference proteome</keyword>
<reference evidence="4 5" key="1">
    <citation type="submission" date="2024-06" db="EMBL/GenBank/DDBJ databases">
        <title>Complete genome of Phlyctema vagabunda strain 19-DSS-EL-015.</title>
        <authorList>
            <person name="Fiorenzani C."/>
        </authorList>
    </citation>
    <scope>NUCLEOTIDE SEQUENCE [LARGE SCALE GENOMIC DNA]</scope>
    <source>
        <strain evidence="4 5">19-DSS-EL-015</strain>
    </source>
</reference>
<feature type="region of interest" description="Disordered" evidence="3">
    <location>
        <begin position="1843"/>
        <end position="1877"/>
    </location>
</feature>
<dbReference type="Pfam" id="PF12799">
    <property type="entry name" value="LRR_4"/>
    <property type="match status" value="1"/>
</dbReference>
<evidence type="ECO:0000256" key="2">
    <source>
        <dbReference type="ARBA" id="ARBA00022737"/>
    </source>
</evidence>
<feature type="region of interest" description="Disordered" evidence="3">
    <location>
        <begin position="1084"/>
        <end position="1136"/>
    </location>
</feature>
<dbReference type="SMART" id="SM00369">
    <property type="entry name" value="LRR_TYP"/>
    <property type="match status" value="9"/>
</dbReference>
<sequence>MDQAWLDSLSEDWVSQHGSSGSPAPSLPSYPNSTVGSESCLRPASRTSKSAPTNQATPSAHDSSNIPLSERSLNEINIQLSQRNAPRPSKLRDELANSTRGRRLSASSSQSVVYNTVQHKSHSSSPRKGITETPEWKKRLLQGDVAYGDQKDLFSAAGLESIFRPPPSNTESPAKRAPTFGEGSIMPSSPPPYDVGRQGSSAASNANPRENTNTQVQDEQQPRGMKYRMTDTGSSQFSDNDLSRSSDFHPKRPGQAEMKHPEHTTTSSPTRNSTVQGDLLEAATRLVSGQSIIRNEVFSPIYISKHNTSDGKIDYSPLDETAEEPKKQAADGKIDDKESPVPVEDEASELLPDEAITETDRFAHDGRFVTVQRGSLSHDRSFQKRILTPNSLPPIDESAMLPEESIQASTPKQLPTIKKSRASDEYERHHSSDISPTTAEAAPKKDEPQISRPGSGSPLKLFGAYDTFTNERLLRRLSQFEELSENNNEDEAQQAPREGSTRQEKTESSVPPSPSKTPQRGRTDVSRKISSFGAGDLDSYQFSEDVTYDPNQTNSEEYEGSFGEEEDKENVSLPVLDPKTQSRFRFHLDPSPSIEGSFLRQPRERNTSATSSARRVVTIRRSTRPRTGSSAISSILPLSGEIENLQTPRKKTGDFEGKRLQYSPLKDPTPKRRRTLPKNELSEDRDAVDDSQLDSIRDTHEQMQHVIGRKRRDAQYDNEQQTATSSVLAMRQLLRPRTPTPSQRSSIQERSPLTELSSSARARLQQEKIAKIQAELDATNPFKLSMQNDSRKGSVTTQDFLDEAKKIMLAIRGKTRPRSGLTSLEESENETDRNATAESVLDEQDEEFEDSYQESSLEPFSRPPSREGKPVPRMAQTQQDPVVLDHLRKYEERSDLEDIIAASMRSIAMVKDAANTAERIDRLVDETIMRTSSRLQEDVVESDPPNIRITHNPDLARKRKHSPSSGAGGSDFNRDRDFNSQGSTSSESSSRSIPTASSRGSDTRRIIVPHTVSHLIPEQLAGMVFDQERKVWVKRRASADERGSNYLPSDETEEDPFGDIPDLSVNEAEELERVKAVAAKQKEEAKAAELRDEEQNTHLSEESGAESPDCASGKSTPARESTGSLELGSRRSSVNIEPGYTSVETVQHHHTTTKTEIKGTYEEVEREISIHEDRLESESPRRRRNVTISFSSPVASVIQPQTYEDEKAQLENDASLRGDSEDEGADNSIIVHKQTSRKSSGTRIRSAMRGSLRRPSIGGHFFPARPVSRIDEQDEESFAKREKEEDMRRSVSLILTTPAPVQREMRTTSIIIATPQPLAHEIGTLELTPLSDFTMNQADESFGMEVSYIAKGQRFVPGSGNKRTLSNSIKELVAKLTEVEPYEPFWEHMKQLELKNKKLTNMHKLDEFCEQLEELDVSNNQISHLNGAPQTIRHLRISHNLLSDLTAWGHLSNLQYIDISNNEVESLSAFKYQVHLRGLRADNNKIKSLDGISHLDGLLSLRLRGNLVESLDFAGTRLQRLTDLDLKDNQVSEIRNLQKLVSLTHLNLEENNLEEFPNQECFTPWSLKYLKLSGNKLTSLDISQCPNLRLLYLDRNRLGDVTGFFATKHLDSLSMREQQDGAIINQDFLSQAFEVRKLFLSGNLLTTFTPRYDFLNLQYLELANCGLESLPFDFGQIFSNVRTLNLNSNALKDTSPLLGITRLKKLHIAGNRIGRLRQTASILVQLRSLRKVDLRNNLLTLGFYPPMMEKRAVIQDGLDESAEDGFMQEPYTLSDVEQGRDAKYVACLDMETRMRRRVYEILVLASCVGLRVLDGLTIDREVLNLRDKVWNALVTAGVIIGEPGNSDNYHDNNHVENGGESTAEPDAKSAPQSEVEVTKSGFTAAGAKDLALKAEKETPVRATDHADSDIWDAEDSFA</sequence>